<protein>
    <submittedName>
        <fullName evidence="1">Uncharacterized protein</fullName>
    </submittedName>
</protein>
<accession>A0A812RS75</accession>
<feature type="non-terminal residue" evidence="1">
    <location>
        <position position="1"/>
    </location>
</feature>
<gene>
    <name evidence="1" type="ORF">SPIL2461_LOCUS10993</name>
</gene>
<dbReference type="Proteomes" id="UP000649617">
    <property type="component" value="Unassembled WGS sequence"/>
</dbReference>
<reference evidence="1" key="1">
    <citation type="submission" date="2021-02" db="EMBL/GenBank/DDBJ databases">
        <authorList>
            <person name="Dougan E. K."/>
            <person name="Rhodes N."/>
            <person name="Thang M."/>
            <person name="Chan C."/>
        </authorList>
    </citation>
    <scope>NUCLEOTIDE SEQUENCE</scope>
</reference>
<evidence type="ECO:0000313" key="2">
    <source>
        <dbReference type="Proteomes" id="UP000649617"/>
    </source>
</evidence>
<comment type="caution">
    <text evidence="1">The sequence shown here is derived from an EMBL/GenBank/DDBJ whole genome shotgun (WGS) entry which is preliminary data.</text>
</comment>
<dbReference type="EMBL" id="CAJNIZ010021213">
    <property type="protein sequence ID" value="CAE7449558.1"/>
    <property type="molecule type" value="Genomic_DNA"/>
</dbReference>
<keyword evidence="2" id="KW-1185">Reference proteome</keyword>
<organism evidence="1 2">
    <name type="scientific">Symbiodinium pilosum</name>
    <name type="common">Dinoflagellate</name>
    <dbReference type="NCBI Taxonomy" id="2952"/>
    <lineage>
        <taxon>Eukaryota</taxon>
        <taxon>Sar</taxon>
        <taxon>Alveolata</taxon>
        <taxon>Dinophyceae</taxon>
        <taxon>Suessiales</taxon>
        <taxon>Symbiodiniaceae</taxon>
        <taxon>Symbiodinium</taxon>
    </lineage>
</organism>
<evidence type="ECO:0000313" key="1">
    <source>
        <dbReference type="EMBL" id="CAE7449558.1"/>
    </source>
</evidence>
<dbReference type="OrthoDB" id="421521at2759"/>
<sequence>PAAAFSAGQQVENLSQRVNNHDALMTGDGPSVLATAEPVARPQEWQVQASGSQEARVTRAECAAMITEALAGKVAPALGALHSHFGSQFQVHRQRIDHIESEDFFQLLALEELAVAGCESVDAIHLGPISLMAWLTVSSRSCTVIHSDLKGAPMRGLMNAYQKAFKKYQKESLDHKDAILTAWKEVWYDQLREQVNLTQVEQHAIDTAAKSTSQDYAAAERLSRYLTRSIPPYNAGEEEGIENWIARFKYEYFWELQFA</sequence>
<proteinExistence type="predicted"/>
<dbReference type="AlphaFoldDB" id="A0A812RS75"/>
<name>A0A812RS75_SYMPI</name>